<comment type="caution">
    <text evidence="4">The sequence shown here is derived from an EMBL/GenBank/DDBJ whole genome shotgun (WGS) entry which is preliminary data.</text>
</comment>
<dbReference type="PATRIC" id="fig|1423784.4.peg.2116"/>
<evidence type="ECO:0000313" key="5">
    <source>
        <dbReference type="Proteomes" id="UP000051957"/>
    </source>
</evidence>
<dbReference type="Proteomes" id="UP000051957">
    <property type="component" value="Unassembled WGS sequence"/>
</dbReference>
<evidence type="ECO:0000256" key="2">
    <source>
        <dbReference type="PROSITE-ProRule" id="PRU00335"/>
    </source>
</evidence>
<keyword evidence="1 2" id="KW-0238">DNA-binding</keyword>
<evidence type="ECO:0000313" key="4">
    <source>
        <dbReference type="EMBL" id="KRM46498.1"/>
    </source>
</evidence>
<name>A0A0R1YW63_9LACO</name>
<reference evidence="4 5" key="1">
    <citation type="journal article" date="2015" name="Genome Announc.">
        <title>Expanding the biotechnology potential of lactobacilli through comparative genomics of 213 strains and associated genera.</title>
        <authorList>
            <person name="Sun Z."/>
            <person name="Harris H.M."/>
            <person name="McCann A."/>
            <person name="Guo C."/>
            <person name="Argimon S."/>
            <person name="Zhang W."/>
            <person name="Yang X."/>
            <person name="Jeffery I.B."/>
            <person name="Cooney J.C."/>
            <person name="Kagawa T.F."/>
            <person name="Liu W."/>
            <person name="Song Y."/>
            <person name="Salvetti E."/>
            <person name="Wrobel A."/>
            <person name="Rasinkangas P."/>
            <person name="Parkhill J."/>
            <person name="Rea M.C."/>
            <person name="O'Sullivan O."/>
            <person name="Ritari J."/>
            <person name="Douillard F.P."/>
            <person name="Paul Ross R."/>
            <person name="Yang R."/>
            <person name="Briner A.E."/>
            <person name="Felis G.E."/>
            <person name="de Vos W.M."/>
            <person name="Barrangou R."/>
            <person name="Klaenhammer T.R."/>
            <person name="Caufield P.W."/>
            <person name="Cui Y."/>
            <person name="Zhang H."/>
            <person name="O'Toole P.W."/>
        </authorList>
    </citation>
    <scope>NUCLEOTIDE SEQUENCE [LARGE SCALE GENOMIC DNA]</scope>
    <source>
        <strain evidence="4 5">DSM 5707</strain>
    </source>
</reference>
<dbReference type="PRINTS" id="PR00455">
    <property type="entry name" value="HTHTETR"/>
</dbReference>
<dbReference type="InterPro" id="IPR050109">
    <property type="entry name" value="HTH-type_TetR-like_transc_reg"/>
</dbReference>
<accession>A0A0R1YW63</accession>
<dbReference type="Pfam" id="PF00440">
    <property type="entry name" value="TetR_N"/>
    <property type="match status" value="1"/>
</dbReference>
<sequence>MLKGTELKLFADTHALDGMTDKQVKILLAAIDVFAAKGYANASTKEIATEAGVAEGNIFSKFKSKRGLLNTIIQPVTKAIFPAVLTDFKEHQPLNPKFMTLHSFIEALVTDRVQFVRDNAAVLKIFVSEVLYSNEVRVELVKQFPESYWHNINQTLTQLKENHLMINWPNTEILKLMWAVVGGMVVGYLLFDQTLASQEITHIITALTKALAR</sequence>
<organism evidence="4 5">
    <name type="scientific">Lentilactobacillus parabuchneri DSM 5707 = NBRC 107865</name>
    <dbReference type="NCBI Taxonomy" id="1423784"/>
    <lineage>
        <taxon>Bacteria</taxon>
        <taxon>Bacillati</taxon>
        <taxon>Bacillota</taxon>
        <taxon>Bacilli</taxon>
        <taxon>Lactobacillales</taxon>
        <taxon>Lactobacillaceae</taxon>
        <taxon>Lentilactobacillus</taxon>
    </lineage>
</organism>
<evidence type="ECO:0000256" key="1">
    <source>
        <dbReference type="ARBA" id="ARBA00023125"/>
    </source>
</evidence>
<dbReference type="InterPro" id="IPR009057">
    <property type="entry name" value="Homeodomain-like_sf"/>
</dbReference>
<dbReference type="GeneID" id="69802169"/>
<dbReference type="Gene3D" id="1.10.357.10">
    <property type="entry name" value="Tetracycline Repressor, domain 2"/>
    <property type="match status" value="1"/>
</dbReference>
<dbReference type="PANTHER" id="PTHR30055">
    <property type="entry name" value="HTH-TYPE TRANSCRIPTIONAL REGULATOR RUTR"/>
    <property type="match status" value="1"/>
</dbReference>
<feature type="DNA-binding region" description="H-T-H motif" evidence="2">
    <location>
        <begin position="43"/>
        <end position="62"/>
    </location>
</feature>
<gene>
    <name evidence="4" type="ORF">FC51_GL002074</name>
</gene>
<dbReference type="RefSeq" id="WP_057909731.1">
    <property type="nucleotide sequence ID" value="NZ_AZGK01000006.1"/>
</dbReference>
<dbReference type="EMBL" id="AZGK01000006">
    <property type="protein sequence ID" value="KRM46498.1"/>
    <property type="molecule type" value="Genomic_DNA"/>
</dbReference>
<feature type="domain" description="HTH tetR-type" evidence="3">
    <location>
        <begin position="20"/>
        <end position="80"/>
    </location>
</feature>
<dbReference type="SUPFAM" id="SSF46689">
    <property type="entry name" value="Homeodomain-like"/>
    <property type="match status" value="1"/>
</dbReference>
<dbReference type="GO" id="GO:0003677">
    <property type="term" value="F:DNA binding"/>
    <property type="evidence" value="ECO:0007669"/>
    <property type="project" value="UniProtKB-UniRule"/>
</dbReference>
<evidence type="ECO:0000259" key="3">
    <source>
        <dbReference type="PROSITE" id="PS50977"/>
    </source>
</evidence>
<dbReference type="GO" id="GO:0006355">
    <property type="term" value="P:regulation of DNA-templated transcription"/>
    <property type="evidence" value="ECO:0007669"/>
    <property type="project" value="UniProtKB-ARBA"/>
</dbReference>
<proteinExistence type="predicted"/>
<dbReference type="PANTHER" id="PTHR30055:SF222">
    <property type="entry name" value="REGULATORY PROTEIN"/>
    <property type="match status" value="1"/>
</dbReference>
<protein>
    <submittedName>
        <fullName evidence="4">TetR family transcriptional regulator</fullName>
    </submittedName>
</protein>
<dbReference type="PROSITE" id="PS50977">
    <property type="entry name" value="HTH_TETR_2"/>
    <property type="match status" value="1"/>
</dbReference>
<dbReference type="InterPro" id="IPR001647">
    <property type="entry name" value="HTH_TetR"/>
</dbReference>
<dbReference type="AlphaFoldDB" id="A0A0R1YW63"/>